<feature type="region of interest" description="Disordered" evidence="4">
    <location>
        <begin position="1164"/>
        <end position="1183"/>
    </location>
</feature>
<evidence type="ECO:0000256" key="3">
    <source>
        <dbReference type="PROSITE-ProRule" id="PRU00497"/>
    </source>
</evidence>
<feature type="region of interest" description="Disordered" evidence="4">
    <location>
        <begin position="57"/>
        <end position="100"/>
    </location>
</feature>
<feature type="region of interest" description="Disordered" evidence="4">
    <location>
        <begin position="1102"/>
        <end position="1133"/>
    </location>
</feature>
<reference evidence="5" key="2">
    <citation type="submission" date="2022-10" db="EMBL/GenBank/DDBJ databases">
        <authorList>
            <consortium name="ENA_rothamsted_submissions"/>
            <consortium name="culmorum"/>
            <person name="King R."/>
        </authorList>
    </citation>
    <scope>NUCLEOTIDE SEQUENCE</scope>
</reference>
<organism evidence="5 6">
    <name type="scientific">Diatraea saccharalis</name>
    <name type="common">sugarcane borer</name>
    <dbReference type="NCBI Taxonomy" id="40085"/>
    <lineage>
        <taxon>Eukaryota</taxon>
        <taxon>Metazoa</taxon>
        <taxon>Ecdysozoa</taxon>
        <taxon>Arthropoda</taxon>
        <taxon>Hexapoda</taxon>
        <taxon>Insecta</taxon>
        <taxon>Pterygota</taxon>
        <taxon>Neoptera</taxon>
        <taxon>Endopterygota</taxon>
        <taxon>Lepidoptera</taxon>
        <taxon>Glossata</taxon>
        <taxon>Ditrysia</taxon>
        <taxon>Pyraloidea</taxon>
        <taxon>Crambidae</taxon>
        <taxon>Crambinae</taxon>
        <taxon>Diatraea</taxon>
    </lineage>
</organism>
<feature type="compositionally biased region" description="Basic and acidic residues" evidence="4">
    <location>
        <begin position="607"/>
        <end position="637"/>
    </location>
</feature>
<feature type="region of interest" description="Disordered" evidence="4">
    <location>
        <begin position="1307"/>
        <end position="1326"/>
    </location>
</feature>
<keyword evidence="1 3" id="KW-0193">Cuticle</keyword>
<reference evidence="5" key="1">
    <citation type="submission" date="2021-12" db="EMBL/GenBank/DDBJ databases">
        <authorList>
            <person name="King R."/>
        </authorList>
    </citation>
    <scope>NUCLEOTIDE SEQUENCE</scope>
</reference>
<feature type="region of interest" description="Disordered" evidence="4">
    <location>
        <begin position="244"/>
        <end position="264"/>
    </location>
</feature>
<dbReference type="EMBL" id="OU893339">
    <property type="protein sequence ID" value="CAG9795955.1"/>
    <property type="molecule type" value="Genomic_DNA"/>
</dbReference>
<evidence type="ECO:0000256" key="2">
    <source>
        <dbReference type="ARBA" id="ARBA00022729"/>
    </source>
</evidence>
<sequence>MTNRIILFLSYASSDKLDLTYLPPPGSQYAGGTPEDIKTPLEYPKETYDTTLRQRVAFGQNAPNPDDYKPTIGIDRGLPLPAQDGSSAYEPTGSSNNFQGYQNIPTTTVSYAFTQTTTHPTSSNFETTISPINPITGLPITTPFDIPSQPIYQGINNHLHHDVPGYPGYQPAFNRFNNQQTPGQVSQTHPNGEIYLDQNQPGVSRVQQGFQQPGSGRRPTLVTHVPFETEYQRNQTGINEFSRHPELVSPTTPSQGSLPEFLPNVTSDRNVKKYQDISSLSPYQSQTDNIYQSPHSHRSENKIVSSQSPFPILSNQVPEQEYLEKKSNVNDFFNSYQHFPNKASEIPVPEFENQQLSSGHFSSRPSSIAVIKEGNIDRTKYVNKFERPQAEADRNAVIPNYKNIITPEGFEYSFDTSNGIHADENGTATDGVKATGSYSYTGDDGKVYSIVYTADENGFQPHGDHLPTPPPVPEAIQRIIEQANKEKAAGIIHDGSYDEDRYGYKKYQKPVSSYPLDLERTTKFKTPNSSIYPSEEGDNSQRYHEGDKTPSLIYESGSKKYPVGEQKIISDNTDYVMPQIENKSNQIVKDVTRRPGNEKSFIPSLKHISDKTDNSPRKQFIGDKNFRHPTYKSDKNQIQEAPYNNENIEESNRQKPSKGSQYSTDKYEEHVQEQYRPLGAENRIREPESKHNKEYKFLKRPVAGIRKHHNYQDYKLEMTTPINKFMSELDTDYSETDDKGLDNHQIYYKNENKLFDNGNEQRPNYQTKTISSKFTPTQKYESSSDIPSTFRPEGINKPKVESNFEQNISTKRRPFVPGLSVKEDMIINNKNNQGSLDDISGEYDSRKGNENNYDIYTTPIYQPTENRYDISVDLQSQNIQPTVSNRPPTYATNSSQIHDDVQKSRPIAQREHDDEQEYGNKQYGQRLNGKPTFYSVTDSGQNMKKIFNSTGYQYIPPSNKFFDDGNNFSTRYPGTGSIYTTRRPSQQLKDATVKPFITPNVSRVGVENSADNYEEESTSPKGEFPNEQYQYEGKLNKKNYQQYTIPDQVYNDKVISKVRPSNQPSESNSKLSQYNQQYSTPSYNMYPKETSQSFKEIPNEIGSSTQAPYTISTTTPTSTTSPGPYYYGTNERKNIIPGPNNGYYTMNGHNKPGIVTSSTLTPYQDSGKSYPEGAPVGTTYRPSQATTPEYEYYEGTKSILPIGLPTGTTDTGFKPAENIYNNHLPSTTYRPNYTITGINEGNTQRIDGTKKPNENIERQGSVQYNPIKDGSLPINEQNTRYQYRPNGDGIDLSGFGYQTSTQKIIGEDFSGPKQQQRFDPKLGYYY</sequence>
<proteinExistence type="predicted"/>
<dbReference type="PRINTS" id="PR00947">
    <property type="entry name" value="CUTICLE"/>
</dbReference>
<gene>
    <name evidence="5" type="ORF">DIATSA_LOCUS13183</name>
</gene>
<feature type="region of interest" description="Disordered" evidence="4">
    <location>
        <begin position="592"/>
        <end position="667"/>
    </location>
</feature>
<dbReference type="InterPro" id="IPR031311">
    <property type="entry name" value="CHIT_BIND_RR_consensus"/>
</dbReference>
<name>A0A9N9RE35_9NEOP</name>
<dbReference type="Pfam" id="PF00379">
    <property type="entry name" value="Chitin_bind_4"/>
    <property type="match status" value="1"/>
</dbReference>
<feature type="region of interest" description="Disordered" evidence="4">
    <location>
        <begin position="525"/>
        <end position="556"/>
    </location>
</feature>
<feature type="compositionally biased region" description="Basic and acidic residues" evidence="4">
    <location>
        <begin position="897"/>
        <end position="913"/>
    </location>
</feature>
<dbReference type="Proteomes" id="UP001153714">
    <property type="component" value="Chromosome 8"/>
</dbReference>
<feature type="compositionally biased region" description="Low complexity" evidence="4">
    <location>
        <begin position="1104"/>
        <end position="1129"/>
    </location>
</feature>
<evidence type="ECO:0000313" key="5">
    <source>
        <dbReference type="EMBL" id="CAG9795955.1"/>
    </source>
</evidence>
<dbReference type="InterPro" id="IPR000618">
    <property type="entry name" value="Insect_cuticle"/>
</dbReference>
<dbReference type="PROSITE" id="PS51155">
    <property type="entry name" value="CHIT_BIND_RR_2"/>
    <property type="match status" value="1"/>
</dbReference>
<dbReference type="GO" id="GO:0042302">
    <property type="term" value="F:structural constituent of cuticle"/>
    <property type="evidence" value="ECO:0007669"/>
    <property type="project" value="UniProtKB-UniRule"/>
</dbReference>
<protein>
    <submittedName>
        <fullName evidence="5">Uncharacterized protein</fullName>
    </submittedName>
</protein>
<accession>A0A9N9RE35</accession>
<feature type="region of interest" description="Disordered" evidence="4">
    <location>
        <begin position="880"/>
        <end position="930"/>
    </location>
</feature>
<feature type="region of interest" description="Disordered" evidence="4">
    <location>
        <begin position="1003"/>
        <end position="1026"/>
    </location>
</feature>
<dbReference type="PROSITE" id="PS00233">
    <property type="entry name" value="CHIT_BIND_RR_1"/>
    <property type="match status" value="1"/>
</dbReference>
<evidence type="ECO:0000256" key="4">
    <source>
        <dbReference type="SAM" id="MobiDB-lite"/>
    </source>
</evidence>
<evidence type="ECO:0000313" key="6">
    <source>
        <dbReference type="Proteomes" id="UP001153714"/>
    </source>
</evidence>
<keyword evidence="6" id="KW-1185">Reference proteome</keyword>
<feature type="compositionally biased region" description="Basic and acidic residues" evidence="4">
    <location>
        <begin position="539"/>
        <end position="548"/>
    </location>
</feature>
<feature type="region of interest" description="Disordered" evidence="4">
    <location>
        <begin position="773"/>
        <end position="797"/>
    </location>
</feature>
<keyword evidence="2" id="KW-0732">Signal</keyword>
<feature type="compositionally biased region" description="Polar residues" evidence="4">
    <location>
        <begin position="880"/>
        <end position="896"/>
    </location>
</feature>
<dbReference type="OrthoDB" id="6923072at2759"/>
<feature type="compositionally biased region" description="Polar residues" evidence="4">
    <location>
        <begin position="773"/>
        <end position="787"/>
    </location>
</feature>
<evidence type="ECO:0000256" key="1">
    <source>
        <dbReference type="ARBA" id="ARBA00022460"/>
    </source>
</evidence>